<dbReference type="GO" id="GO:0005634">
    <property type="term" value="C:nucleus"/>
    <property type="evidence" value="ECO:0007669"/>
    <property type="project" value="UniProtKB-SubCell"/>
</dbReference>
<evidence type="ECO:0000256" key="2">
    <source>
        <dbReference type="SAM" id="MobiDB-lite"/>
    </source>
</evidence>
<comment type="subcellular location">
    <subcellularLocation>
        <location evidence="1">Nucleus</location>
    </subcellularLocation>
</comment>
<dbReference type="InterPro" id="IPR004210">
    <property type="entry name" value="BESS_motif"/>
</dbReference>
<dbReference type="GO" id="GO:0003677">
    <property type="term" value="F:DNA binding"/>
    <property type="evidence" value="ECO:0007669"/>
    <property type="project" value="InterPro"/>
</dbReference>
<reference evidence="4" key="1">
    <citation type="submission" date="2022-01" db="EMBL/GenBank/DDBJ databases">
        <authorList>
            <person name="King R."/>
        </authorList>
    </citation>
    <scope>NUCLEOTIDE SEQUENCE</scope>
</reference>
<feature type="compositionally biased region" description="Polar residues" evidence="2">
    <location>
        <begin position="63"/>
        <end position="77"/>
    </location>
</feature>
<dbReference type="Proteomes" id="UP001152799">
    <property type="component" value="Chromosome 8"/>
</dbReference>
<dbReference type="Pfam" id="PF02944">
    <property type="entry name" value="BESS"/>
    <property type="match status" value="1"/>
</dbReference>
<gene>
    <name evidence="4" type="ORF">CEUTPL_LOCUS12577</name>
</gene>
<dbReference type="EMBL" id="OU892284">
    <property type="protein sequence ID" value="CAG9772156.1"/>
    <property type="molecule type" value="Genomic_DNA"/>
</dbReference>
<dbReference type="OrthoDB" id="5803771at2759"/>
<evidence type="ECO:0000256" key="1">
    <source>
        <dbReference type="PROSITE-ProRule" id="PRU00371"/>
    </source>
</evidence>
<proteinExistence type="predicted"/>
<feature type="domain" description="BESS" evidence="3">
    <location>
        <begin position="3"/>
        <end position="42"/>
    </location>
</feature>
<evidence type="ECO:0000313" key="5">
    <source>
        <dbReference type="Proteomes" id="UP001152799"/>
    </source>
</evidence>
<evidence type="ECO:0000259" key="3">
    <source>
        <dbReference type="PROSITE" id="PS51031"/>
    </source>
</evidence>
<keyword evidence="1" id="KW-0539">Nucleus</keyword>
<sequence>MKDDSDYQFLISLLPYLKKVPDHRKMVIRNKLQQVFIDEDEFHPKAARTPSTFTITSSPSASLITSDESSHQQKIGNYPNYTQEQFSFAIFPAQNQNSYNEITEDIIPTTETDSSFVR</sequence>
<dbReference type="PROSITE" id="PS51031">
    <property type="entry name" value="BESS"/>
    <property type="match status" value="1"/>
</dbReference>
<accession>A0A9N9MV58</accession>
<protein>
    <recommendedName>
        <fullName evidence="3">BESS domain-containing protein</fullName>
    </recommendedName>
</protein>
<organism evidence="4 5">
    <name type="scientific">Ceutorhynchus assimilis</name>
    <name type="common">cabbage seed weevil</name>
    <dbReference type="NCBI Taxonomy" id="467358"/>
    <lineage>
        <taxon>Eukaryota</taxon>
        <taxon>Metazoa</taxon>
        <taxon>Ecdysozoa</taxon>
        <taxon>Arthropoda</taxon>
        <taxon>Hexapoda</taxon>
        <taxon>Insecta</taxon>
        <taxon>Pterygota</taxon>
        <taxon>Neoptera</taxon>
        <taxon>Endopterygota</taxon>
        <taxon>Coleoptera</taxon>
        <taxon>Polyphaga</taxon>
        <taxon>Cucujiformia</taxon>
        <taxon>Curculionidae</taxon>
        <taxon>Ceutorhynchinae</taxon>
        <taxon>Ceutorhynchus</taxon>
    </lineage>
</organism>
<dbReference type="AlphaFoldDB" id="A0A9N9MV58"/>
<keyword evidence="5" id="KW-1185">Reference proteome</keyword>
<name>A0A9N9MV58_9CUCU</name>
<feature type="compositionally biased region" description="Low complexity" evidence="2">
    <location>
        <begin position="49"/>
        <end position="62"/>
    </location>
</feature>
<evidence type="ECO:0000313" key="4">
    <source>
        <dbReference type="EMBL" id="CAG9772156.1"/>
    </source>
</evidence>
<feature type="region of interest" description="Disordered" evidence="2">
    <location>
        <begin position="47"/>
        <end position="77"/>
    </location>
</feature>